<comment type="caution">
    <text evidence="1">The sequence shown here is derived from an EMBL/GenBank/DDBJ whole genome shotgun (WGS) entry which is preliminary data.</text>
</comment>
<accession>A0A9D4C2M9</accession>
<keyword evidence="2" id="KW-1185">Reference proteome</keyword>
<evidence type="ECO:0000313" key="2">
    <source>
        <dbReference type="Proteomes" id="UP000828390"/>
    </source>
</evidence>
<proteinExistence type="predicted"/>
<dbReference type="EMBL" id="JAIWYP010000013">
    <property type="protein sequence ID" value="KAH3716065.1"/>
    <property type="molecule type" value="Genomic_DNA"/>
</dbReference>
<reference evidence="1" key="2">
    <citation type="submission" date="2020-11" db="EMBL/GenBank/DDBJ databases">
        <authorList>
            <person name="McCartney M.A."/>
            <person name="Auch B."/>
            <person name="Kono T."/>
            <person name="Mallez S."/>
            <person name="Becker A."/>
            <person name="Gohl D.M."/>
            <person name="Silverstein K.A.T."/>
            <person name="Koren S."/>
            <person name="Bechman K.B."/>
            <person name="Herman A."/>
            <person name="Abrahante J.E."/>
            <person name="Garbe J."/>
        </authorList>
    </citation>
    <scope>NUCLEOTIDE SEQUENCE</scope>
    <source>
        <strain evidence="1">Duluth1</strain>
        <tissue evidence="1">Whole animal</tissue>
    </source>
</reference>
<organism evidence="1 2">
    <name type="scientific">Dreissena polymorpha</name>
    <name type="common">Zebra mussel</name>
    <name type="synonym">Mytilus polymorpha</name>
    <dbReference type="NCBI Taxonomy" id="45954"/>
    <lineage>
        <taxon>Eukaryota</taxon>
        <taxon>Metazoa</taxon>
        <taxon>Spiralia</taxon>
        <taxon>Lophotrochozoa</taxon>
        <taxon>Mollusca</taxon>
        <taxon>Bivalvia</taxon>
        <taxon>Autobranchia</taxon>
        <taxon>Heteroconchia</taxon>
        <taxon>Euheterodonta</taxon>
        <taxon>Imparidentia</taxon>
        <taxon>Neoheterodontei</taxon>
        <taxon>Myida</taxon>
        <taxon>Dreissenoidea</taxon>
        <taxon>Dreissenidae</taxon>
        <taxon>Dreissena</taxon>
    </lineage>
</organism>
<name>A0A9D4C2M9_DREPO</name>
<reference evidence="1" key="1">
    <citation type="journal article" date="2019" name="bioRxiv">
        <title>The Genome of the Zebra Mussel, Dreissena polymorpha: A Resource for Invasive Species Research.</title>
        <authorList>
            <person name="McCartney M.A."/>
            <person name="Auch B."/>
            <person name="Kono T."/>
            <person name="Mallez S."/>
            <person name="Zhang Y."/>
            <person name="Obille A."/>
            <person name="Becker A."/>
            <person name="Abrahante J.E."/>
            <person name="Garbe J."/>
            <person name="Badalamenti J.P."/>
            <person name="Herman A."/>
            <person name="Mangelson H."/>
            <person name="Liachko I."/>
            <person name="Sullivan S."/>
            <person name="Sone E.D."/>
            <person name="Koren S."/>
            <person name="Silverstein K.A.T."/>
            <person name="Beckman K.B."/>
            <person name="Gohl D.M."/>
        </authorList>
    </citation>
    <scope>NUCLEOTIDE SEQUENCE</scope>
    <source>
        <strain evidence="1">Duluth1</strain>
        <tissue evidence="1">Whole animal</tissue>
    </source>
</reference>
<sequence length="79" mass="8438">MNLCSQATALSNLFQSEKWLIKSSIFVPVNDAVVLITTSCLTSESSSATSGLFGKQGQVDSSCNRYSGHSSQVFKLLTS</sequence>
<evidence type="ECO:0000313" key="1">
    <source>
        <dbReference type="EMBL" id="KAH3716065.1"/>
    </source>
</evidence>
<protein>
    <submittedName>
        <fullName evidence="1">Uncharacterized protein</fullName>
    </submittedName>
</protein>
<dbReference type="AlphaFoldDB" id="A0A9D4C2M9"/>
<gene>
    <name evidence="1" type="ORF">DPMN_058781</name>
</gene>
<dbReference type="Proteomes" id="UP000828390">
    <property type="component" value="Unassembled WGS sequence"/>
</dbReference>